<proteinExistence type="predicted"/>
<dbReference type="InterPro" id="IPR036465">
    <property type="entry name" value="vWFA_dom_sf"/>
</dbReference>
<gene>
    <name evidence="2" type="ORF">DVS28_b0387</name>
</gene>
<dbReference type="Proteomes" id="UP000264006">
    <property type="component" value="Plasmid pEDY32-46I"/>
</dbReference>
<dbReference type="AlphaFoldDB" id="A0A346Y6Q9"/>
<protein>
    <submittedName>
        <fullName evidence="2">von Willebrand factor type A domain protein</fullName>
    </submittedName>
</protein>
<feature type="region of interest" description="Disordered" evidence="1">
    <location>
        <begin position="444"/>
        <end position="488"/>
    </location>
</feature>
<keyword evidence="2" id="KW-0614">Plasmid</keyword>
<reference evidence="2 3" key="1">
    <citation type="submission" date="2018-09" db="EMBL/GenBank/DDBJ databases">
        <title>Complete genome sequence of Euzebya sp. DY32-46 isolated from seawater of Pacific Ocean.</title>
        <authorList>
            <person name="Xu L."/>
            <person name="Wu Y.-H."/>
            <person name="Xu X.-W."/>
        </authorList>
    </citation>
    <scope>NUCLEOTIDE SEQUENCE [LARGE SCALE GENOMIC DNA]</scope>
    <source>
        <strain evidence="2 3">DY32-46</strain>
        <plasmid evidence="3">pedy32-46i</plasmid>
    </source>
</reference>
<feature type="region of interest" description="Disordered" evidence="1">
    <location>
        <begin position="380"/>
        <end position="421"/>
    </location>
</feature>
<dbReference type="KEGG" id="euz:DVS28_b0387"/>
<evidence type="ECO:0000313" key="3">
    <source>
        <dbReference type="Proteomes" id="UP000264006"/>
    </source>
</evidence>
<dbReference type="Gene3D" id="3.40.50.410">
    <property type="entry name" value="von Willebrand factor, type A domain"/>
    <property type="match status" value="1"/>
</dbReference>
<dbReference type="SUPFAM" id="SSF53300">
    <property type="entry name" value="vWA-like"/>
    <property type="match status" value="1"/>
</dbReference>
<accession>A0A346Y6Q9</accession>
<name>A0A346Y6Q9_9ACTN</name>
<geneLocation type="plasmid" evidence="3">
    <name>pedy32-46i</name>
</geneLocation>
<evidence type="ECO:0000256" key="1">
    <source>
        <dbReference type="SAM" id="MobiDB-lite"/>
    </source>
</evidence>
<organism evidence="2 3">
    <name type="scientific">Euzebya pacifica</name>
    <dbReference type="NCBI Taxonomy" id="1608957"/>
    <lineage>
        <taxon>Bacteria</taxon>
        <taxon>Bacillati</taxon>
        <taxon>Actinomycetota</taxon>
        <taxon>Nitriliruptoria</taxon>
        <taxon>Euzebyales</taxon>
    </lineage>
</organism>
<sequence>MDASGSMDRVDNEGVRLYDGARRGLLQMMGQLPDEAIVGLRVYGHTVAPDAPPAEGCADTELVHPVTTLNRTTMGIAIESYQPSGYTPIGLSVQAAAADLPDVEGATIVLVSDGEDTCHVNGVGPDPCQVAADLVAAGTRVTINTIGFLLPEGAAQRQLACIAEETGGTFVAVNDAAALLEALRTASDAQVTFRPGGERVYGSQSPLDAPILPGAGVYIDEISPQQISHYGIRLERGQQVAARVIVAPRDGIPSREQVGHSNVPSVQASLLEAESFFDHKVDELGQVDPQVPVVGGFVSELDWDPAAFLSADAGTYVLAVDYRSAGGGYDGTVWDLELTIEIVGEAQDDPDITIAAADDGQVLTGDDRTDDGVERPDIGVVMAEPTGDPSVTPTDTAVGEEPSSAPFSDDAEQAQSSDGGGQNPVALIAVVGLVGAGGWKALSKFRSGSLGAGNEPERARPKHGPAPAPADLGDQDPDGPFDPTRAGL</sequence>
<evidence type="ECO:0000313" key="2">
    <source>
        <dbReference type="EMBL" id="AXV10156.1"/>
    </source>
</evidence>
<keyword evidence="3" id="KW-1185">Reference proteome</keyword>
<dbReference type="EMBL" id="CP031166">
    <property type="protein sequence ID" value="AXV10156.1"/>
    <property type="molecule type" value="Genomic_DNA"/>
</dbReference>